<proteinExistence type="inferred from homology"/>
<evidence type="ECO:0000256" key="5">
    <source>
        <dbReference type="ARBA" id="ARBA00062515"/>
    </source>
</evidence>
<protein>
    <submittedName>
        <fullName evidence="8">Molybdate ABC transporter substrate-binding protein</fullName>
    </submittedName>
</protein>
<evidence type="ECO:0000256" key="2">
    <source>
        <dbReference type="ARBA" id="ARBA00022505"/>
    </source>
</evidence>
<dbReference type="SUPFAM" id="SSF53850">
    <property type="entry name" value="Periplasmic binding protein-like II"/>
    <property type="match status" value="1"/>
</dbReference>
<comment type="similarity">
    <text evidence="1">Belongs to the bacterial solute-binding protein ModA family.</text>
</comment>
<keyword evidence="3 6" id="KW-0479">Metal-binding</keyword>
<evidence type="ECO:0000313" key="9">
    <source>
        <dbReference type="Proteomes" id="UP000095347"/>
    </source>
</evidence>
<gene>
    <name evidence="8" type="ORF">BEN30_11160</name>
</gene>
<evidence type="ECO:0000256" key="1">
    <source>
        <dbReference type="ARBA" id="ARBA00009175"/>
    </source>
</evidence>
<accession>A0A1E5Q7A0</accession>
<evidence type="ECO:0000256" key="6">
    <source>
        <dbReference type="PIRSR" id="PIRSR004846-1"/>
    </source>
</evidence>
<dbReference type="FunFam" id="3.40.190.10:FF:000035">
    <property type="entry name" value="Molybdate ABC transporter substrate-binding protein"/>
    <property type="match status" value="1"/>
</dbReference>
<dbReference type="EMBL" id="MCGG01000027">
    <property type="protein sequence ID" value="OEJ66942.1"/>
    <property type="molecule type" value="Genomic_DNA"/>
</dbReference>
<feature type="signal peptide" evidence="7">
    <location>
        <begin position="1"/>
        <end position="23"/>
    </location>
</feature>
<dbReference type="GO" id="GO:0030973">
    <property type="term" value="F:molybdate ion binding"/>
    <property type="evidence" value="ECO:0007669"/>
    <property type="project" value="InterPro"/>
</dbReference>
<keyword evidence="4 7" id="KW-0732">Signal</keyword>
<feature type="chain" id="PRO_5009184101" evidence="7">
    <location>
        <begin position="24"/>
        <end position="248"/>
    </location>
</feature>
<evidence type="ECO:0000313" key="8">
    <source>
        <dbReference type="EMBL" id="OEJ66942.1"/>
    </source>
</evidence>
<evidence type="ECO:0000256" key="4">
    <source>
        <dbReference type="ARBA" id="ARBA00022729"/>
    </source>
</evidence>
<dbReference type="NCBIfam" id="TIGR01256">
    <property type="entry name" value="modA"/>
    <property type="match status" value="1"/>
</dbReference>
<comment type="caution">
    <text evidence="8">The sequence shown here is derived from an EMBL/GenBank/DDBJ whole genome shotgun (WGS) entry which is preliminary data.</text>
</comment>
<name>A0A1E5Q7A0_9PROT</name>
<dbReference type="STRING" id="28181.BEN30_11160"/>
<comment type="subunit">
    <text evidence="5">The complex is composed of two ATP-binding proteins (ModC), two transmembrane proteins (ModB) and a solute-binding protein (ModA).</text>
</comment>
<dbReference type="InterPro" id="IPR005950">
    <property type="entry name" value="ModA"/>
</dbReference>
<dbReference type="PANTHER" id="PTHR30632:SF14">
    <property type="entry name" value="TUNGSTATE_MOLYBDATE_CHROMATE-BINDING PROTEIN MODA"/>
    <property type="match status" value="1"/>
</dbReference>
<dbReference type="Proteomes" id="UP000095347">
    <property type="component" value="Unassembled WGS sequence"/>
</dbReference>
<evidence type="ECO:0000256" key="3">
    <source>
        <dbReference type="ARBA" id="ARBA00022723"/>
    </source>
</evidence>
<reference evidence="9" key="1">
    <citation type="submission" date="2016-07" db="EMBL/GenBank/DDBJ databases">
        <authorList>
            <person name="Florea S."/>
            <person name="Webb J.S."/>
            <person name="Jaromczyk J."/>
            <person name="Schardl C.L."/>
        </authorList>
    </citation>
    <scope>NUCLEOTIDE SEQUENCE [LARGE SCALE GENOMIC DNA]</scope>
    <source>
        <strain evidence="9">MV-1</strain>
    </source>
</reference>
<dbReference type="RefSeq" id="WP_069958148.1">
    <property type="nucleotide sequence ID" value="NZ_MCGG01000027.1"/>
</dbReference>
<keyword evidence="2 6" id="KW-0500">Molybdenum</keyword>
<dbReference type="GO" id="GO:0046872">
    <property type="term" value="F:metal ion binding"/>
    <property type="evidence" value="ECO:0007669"/>
    <property type="project" value="UniProtKB-KW"/>
</dbReference>
<dbReference type="Pfam" id="PF13531">
    <property type="entry name" value="SBP_bac_11"/>
    <property type="match status" value="1"/>
</dbReference>
<dbReference type="GO" id="GO:0015689">
    <property type="term" value="P:molybdate ion transport"/>
    <property type="evidence" value="ECO:0007669"/>
    <property type="project" value="InterPro"/>
</dbReference>
<organism evidence="8 9">
    <name type="scientific">Magnetovibrio blakemorei</name>
    <dbReference type="NCBI Taxonomy" id="28181"/>
    <lineage>
        <taxon>Bacteria</taxon>
        <taxon>Pseudomonadati</taxon>
        <taxon>Pseudomonadota</taxon>
        <taxon>Alphaproteobacteria</taxon>
        <taxon>Rhodospirillales</taxon>
        <taxon>Magnetovibrionaceae</taxon>
        <taxon>Magnetovibrio</taxon>
    </lineage>
</organism>
<dbReference type="GO" id="GO:1901359">
    <property type="term" value="F:tungstate binding"/>
    <property type="evidence" value="ECO:0007669"/>
    <property type="project" value="UniProtKB-ARBA"/>
</dbReference>
<dbReference type="PANTHER" id="PTHR30632">
    <property type="entry name" value="MOLYBDATE-BINDING PERIPLASMIC PROTEIN"/>
    <property type="match status" value="1"/>
</dbReference>
<dbReference type="AlphaFoldDB" id="A0A1E5Q7A0"/>
<dbReference type="PIRSF" id="PIRSF004846">
    <property type="entry name" value="ModA"/>
    <property type="match status" value="1"/>
</dbReference>
<dbReference type="InterPro" id="IPR044084">
    <property type="entry name" value="AvModA-like_subst-bd"/>
</dbReference>
<dbReference type="OrthoDB" id="9785015at2"/>
<sequence length="248" mass="25995">MKKIFPIIALISICLPFALSAHADTTNVAVAANFTAAAKDIEKAFKSATGHDVVLSFGSTGKLYAQIIKGAPFDAILAADAARPIKLEADGQAVANTRFTFAFGQIVLWSPQDGVDVRSLLSTGNYNKLAIANPKTAPYGAAAQEALEKMNLMKMAQGKLVQGDSIAQTHQFVSTGAADLGFVALAQVALDGSGSKWAVPSDLYAPIAQQAILLNKGTNNPATIAFLDFLKSSEAITIIKSYGYGVEN</sequence>
<keyword evidence="9" id="KW-1185">Reference proteome</keyword>
<feature type="binding site" evidence="6">
    <location>
        <position position="60"/>
    </location>
    <ligand>
        <name>molybdate</name>
        <dbReference type="ChEBI" id="CHEBI:36264"/>
    </ligand>
</feature>
<dbReference type="InterPro" id="IPR050682">
    <property type="entry name" value="ModA/WtpA"/>
</dbReference>
<feature type="binding site" evidence="6">
    <location>
        <position position="166"/>
    </location>
    <ligand>
        <name>molybdate</name>
        <dbReference type="ChEBI" id="CHEBI:36264"/>
    </ligand>
</feature>
<dbReference type="Gene3D" id="3.40.190.10">
    <property type="entry name" value="Periplasmic binding protein-like II"/>
    <property type="match status" value="2"/>
</dbReference>
<dbReference type="CDD" id="cd13539">
    <property type="entry name" value="PBP2_AvModA"/>
    <property type="match status" value="1"/>
</dbReference>
<evidence type="ECO:0000256" key="7">
    <source>
        <dbReference type="SAM" id="SignalP"/>
    </source>
</evidence>